<dbReference type="HAMAP" id="MF_00244">
    <property type="entry name" value="NaMN_adenylyltr"/>
    <property type="match status" value="1"/>
</dbReference>
<proteinExistence type="inferred from homology"/>
<evidence type="ECO:0000256" key="4">
    <source>
        <dbReference type="ARBA" id="ARBA00022695"/>
    </source>
</evidence>
<dbReference type="InterPro" id="IPR014729">
    <property type="entry name" value="Rossmann-like_a/b/a_fold"/>
</dbReference>
<keyword evidence="2" id="KW-0662">Pyridine nucleotide biosynthesis</keyword>
<dbReference type="Gene3D" id="3.40.50.620">
    <property type="entry name" value="HUPs"/>
    <property type="match status" value="1"/>
</dbReference>
<evidence type="ECO:0000256" key="7">
    <source>
        <dbReference type="ARBA" id="ARBA00023027"/>
    </source>
</evidence>
<evidence type="ECO:0000256" key="5">
    <source>
        <dbReference type="ARBA" id="ARBA00022741"/>
    </source>
</evidence>
<dbReference type="SUPFAM" id="SSF52374">
    <property type="entry name" value="Nucleotidylyl transferase"/>
    <property type="match status" value="1"/>
</dbReference>
<reference evidence="10 11" key="1">
    <citation type="submission" date="2010-05" db="EMBL/GenBank/DDBJ databases">
        <title>The Genome Sequence of Thecamonas trahens ATCC 50062.</title>
        <authorList>
            <consortium name="The Broad Institute Genome Sequencing Platform"/>
            <person name="Russ C."/>
            <person name="Cuomo C."/>
            <person name="Shea T."/>
            <person name="Young S.K."/>
            <person name="Zeng Q."/>
            <person name="Koehrsen M."/>
            <person name="Haas B."/>
            <person name="Borodovsky M."/>
            <person name="Guigo R."/>
            <person name="Alvarado L."/>
            <person name="Berlin A."/>
            <person name="Bochicchio J."/>
            <person name="Borenstein D."/>
            <person name="Chapman S."/>
            <person name="Chen Z."/>
            <person name="Freedman E."/>
            <person name="Gellesch M."/>
            <person name="Goldberg J."/>
            <person name="Griggs A."/>
            <person name="Gujja S."/>
            <person name="Heilman E."/>
            <person name="Heiman D."/>
            <person name="Hepburn T."/>
            <person name="Howarth C."/>
            <person name="Jen D."/>
            <person name="Larson L."/>
            <person name="Mehta T."/>
            <person name="Park D."/>
            <person name="Pearson M."/>
            <person name="Roberts A."/>
            <person name="Saif S."/>
            <person name="Shenoy N."/>
            <person name="Sisk P."/>
            <person name="Stolte C."/>
            <person name="Sykes S."/>
            <person name="Thomson T."/>
            <person name="Walk T."/>
            <person name="White J."/>
            <person name="Yandava C."/>
            <person name="Burger G."/>
            <person name="Gray M.W."/>
            <person name="Holland P.W.H."/>
            <person name="King N."/>
            <person name="Lang F.B.F."/>
            <person name="Roger A.J."/>
            <person name="Ruiz-Trillo I."/>
            <person name="Lander E."/>
            <person name="Nusbaum C."/>
        </authorList>
    </citation>
    <scope>NUCLEOTIDE SEQUENCE [LARGE SCALE GENOMIC DNA]</scope>
    <source>
        <strain evidence="10 11">ATCC 50062</strain>
    </source>
</reference>
<feature type="region of interest" description="Disordered" evidence="8">
    <location>
        <begin position="1"/>
        <end position="20"/>
    </location>
</feature>
<keyword evidence="4" id="KW-0548">Nucleotidyltransferase</keyword>
<dbReference type="Proteomes" id="UP000054408">
    <property type="component" value="Unassembled WGS sequence"/>
</dbReference>
<comment type="pathway">
    <text evidence="1">Cofactor biosynthesis; NAD(+) biosynthesis.</text>
</comment>
<dbReference type="STRING" id="461836.A0A0L0DVH7"/>
<organism evidence="10 11">
    <name type="scientific">Thecamonas trahens ATCC 50062</name>
    <dbReference type="NCBI Taxonomy" id="461836"/>
    <lineage>
        <taxon>Eukaryota</taxon>
        <taxon>Apusozoa</taxon>
        <taxon>Apusomonadida</taxon>
        <taxon>Apusomonadidae</taxon>
        <taxon>Thecamonas</taxon>
    </lineage>
</organism>
<dbReference type="OrthoDB" id="422187at2759"/>
<keyword evidence="11" id="KW-1185">Reference proteome</keyword>
<dbReference type="PANTHER" id="PTHR39321">
    <property type="entry name" value="NICOTINATE-NUCLEOTIDE ADENYLYLTRANSFERASE-RELATED"/>
    <property type="match status" value="1"/>
</dbReference>
<evidence type="ECO:0000259" key="9">
    <source>
        <dbReference type="Pfam" id="PF01467"/>
    </source>
</evidence>
<evidence type="ECO:0000256" key="1">
    <source>
        <dbReference type="ARBA" id="ARBA00004790"/>
    </source>
</evidence>
<sequence length="289" mass="31816">MSSEQQASASSVESESGGSMCGYKREYSIEVPASSSSSSSSRVKVAVYGGSFDPITDAHLKVMAECIHSGKADEVWVVPCANRRDKPLVASALDRLIMAHQAVNTTFGSRFPVYVKDMDVFNETATPTYYLMKQLTKEVPGNDFYFVLGSDLLPGLRKWDMGEELASEFNFLIMERPGYPICKENMPAHYELLSRPEFTMTITKLSSSEVRKRIRKNVSLVDGLIPSSVLAHIIRNHLYKCSLPQQSNRLPLSVTTPISVHPVPDLPDDDSSQSTAACTPESSPRPADA</sequence>
<dbReference type="RefSeq" id="XP_013760836.1">
    <property type="nucleotide sequence ID" value="XM_013905382.1"/>
</dbReference>
<dbReference type="GO" id="GO:0070566">
    <property type="term" value="F:adenylyltransferase activity"/>
    <property type="evidence" value="ECO:0007669"/>
    <property type="project" value="UniProtKB-ARBA"/>
</dbReference>
<dbReference type="eggNOG" id="ENOG502S7Z1">
    <property type="taxonomic scope" value="Eukaryota"/>
</dbReference>
<dbReference type="InterPro" id="IPR005248">
    <property type="entry name" value="NadD/NMNAT"/>
</dbReference>
<evidence type="ECO:0000256" key="8">
    <source>
        <dbReference type="SAM" id="MobiDB-lite"/>
    </source>
</evidence>
<evidence type="ECO:0000256" key="6">
    <source>
        <dbReference type="ARBA" id="ARBA00022840"/>
    </source>
</evidence>
<feature type="domain" description="Cytidyltransferase-like" evidence="9">
    <location>
        <begin position="47"/>
        <end position="213"/>
    </location>
</feature>
<dbReference type="OMA" id="IDEIWVV"/>
<accession>A0A0L0DVH7</accession>
<dbReference type="UniPathway" id="UPA00253">
    <property type="reaction ID" value="UER00600"/>
</dbReference>
<dbReference type="EMBL" id="GL349441">
    <property type="protein sequence ID" value="KNC56319.1"/>
    <property type="molecule type" value="Genomic_DNA"/>
</dbReference>
<dbReference type="Pfam" id="PF01467">
    <property type="entry name" value="CTP_transf_like"/>
    <property type="match status" value="1"/>
</dbReference>
<dbReference type="GeneID" id="25561975"/>
<dbReference type="GO" id="GO:0005524">
    <property type="term" value="F:ATP binding"/>
    <property type="evidence" value="ECO:0007669"/>
    <property type="project" value="UniProtKB-KW"/>
</dbReference>
<feature type="compositionally biased region" description="Polar residues" evidence="8">
    <location>
        <begin position="272"/>
        <end position="282"/>
    </location>
</feature>
<keyword evidence="3 10" id="KW-0808">Transferase</keyword>
<dbReference type="GO" id="GO:0009435">
    <property type="term" value="P:NAD+ biosynthetic process"/>
    <property type="evidence" value="ECO:0007669"/>
    <property type="project" value="UniProtKB-UniPathway"/>
</dbReference>
<evidence type="ECO:0000256" key="3">
    <source>
        <dbReference type="ARBA" id="ARBA00022679"/>
    </source>
</evidence>
<name>A0A0L0DVH7_THETB</name>
<keyword evidence="7" id="KW-0520">NAD</keyword>
<keyword evidence="5" id="KW-0547">Nucleotide-binding</keyword>
<evidence type="ECO:0000256" key="2">
    <source>
        <dbReference type="ARBA" id="ARBA00022642"/>
    </source>
</evidence>
<evidence type="ECO:0000313" key="11">
    <source>
        <dbReference type="Proteomes" id="UP000054408"/>
    </source>
</evidence>
<feature type="compositionally biased region" description="Low complexity" evidence="8">
    <location>
        <begin position="1"/>
        <end position="18"/>
    </location>
</feature>
<gene>
    <name evidence="10" type="ORF">AMSG_02288</name>
</gene>
<feature type="region of interest" description="Disordered" evidence="8">
    <location>
        <begin position="260"/>
        <end position="289"/>
    </location>
</feature>
<dbReference type="CDD" id="cd02165">
    <property type="entry name" value="NMNAT"/>
    <property type="match status" value="1"/>
</dbReference>
<evidence type="ECO:0000313" key="10">
    <source>
        <dbReference type="EMBL" id="KNC56319.1"/>
    </source>
</evidence>
<dbReference type="InterPro" id="IPR004821">
    <property type="entry name" value="Cyt_trans-like"/>
</dbReference>
<dbReference type="PANTHER" id="PTHR39321:SF3">
    <property type="entry name" value="PHOSPHOPANTETHEINE ADENYLYLTRANSFERASE"/>
    <property type="match status" value="1"/>
</dbReference>
<dbReference type="AlphaFoldDB" id="A0A0L0DVH7"/>
<keyword evidence="6" id="KW-0067">ATP-binding</keyword>
<protein>
    <submittedName>
        <fullName evidence="10">Nicotinic acid mononucleotide adenyltransferase</fullName>
    </submittedName>
</protein>